<gene>
    <name evidence="6" type="ORF">SteCoe_12190</name>
</gene>
<dbReference type="InterPro" id="IPR013763">
    <property type="entry name" value="Cyclin-like_dom"/>
</dbReference>
<feature type="domain" description="Cyclin-like" evidence="5">
    <location>
        <begin position="132"/>
        <end position="217"/>
    </location>
</feature>
<accession>A0A1R2CBF6</accession>
<evidence type="ECO:0000256" key="2">
    <source>
        <dbReference type="ARBA" id="ARBA00023127"/>
    </source>
</evidence>
<dbReference type="SMART" id="SM00385">
    <property type="entry name" value="CYCLIN"/>
    <property type="match status" value="1"/>
</dbReference>
<dbReference type="SUPFAM" id="SSF47954">
    <property type="entry name" value="Cyclin-like"/>
    <property type="match status" value="1"/>
</dbReference>
<evidence type="ECO:0000313" key="6">
    <source>
        <dbReference type="EMBL" id="OMJ86339.1"/>
    </source>
</evidence>
<dbReference type="Proteomes" id="UP000187209">
    <property type="component" value="Unassembled WGS sequence"/>
</dbReference>
<keyword evidence="3" id="KW-0131">Cell cycle</keyword>
<organism evidence="6 7">
    <name type="scientific">Stentor coeruleus</name>
    <dbReference type="NCBI Taxonomy" id="5963"/>
    <lineage>
        <taxon>Eukaryota</taxon>
        <taxon>Sar</taxon>
        <taxon>Alveolata</taxon>
        <taxon>Ciliophora</taxon>
        <taxon>Postciliodesmatophora</taxon>
        <taxon>Heterotrichea</taxon>
        <taxon>Heterotrichida</taxon>
        <taxon>Stentoridae</taxon>
        <taxon>Stentor</taxon>
    </lineage>
</organism>
<evidence type="ECO:0000313" key="7">
    <source>
        <dbReference type="Proteomes" id="UP000187209"/>
    </source>
</evidence>
<dbReference type="FunFam" id="1.10.472.10:FF:000001">
    <property type="entry name" value="G2/mitotic-specific cyclin"/>
    <property type="match status" value="1"/>
</dbReference>
<reference evidence="6 7" key="1">
    <citation type="submission" date="2016-11" db="EMBL/GenBank/DDBJ databases">
        <title>The macronuclear genome of Stentor coeruleus: a giant cell with tiny introns.</title>
        <authorList>
            <person name="Slabodnick M."/>
            <person name="Ruby J.G."/>
            <person name="Reiff S.B."/>
            <person name="Swart E.C."/>
            <person name="Gosai S."/>
            <person name="Prabakaran S."/>
            <person name="Witkowska E."/>
            <person name="Larue G.E."/>
            <person name="Fisher S."/>
            <person name="Freeman R.M."/>
            <person name="Gunawardena J."/>
            <person name="Chu W."/>
            <person name="Stover N.A."/>
            <person name="Gregory B.D."/>
            <person name="Nowacki M."/>
            <person name="Derisi J."/>
            <person name="Roy S.W."/>
            <person name="Marshall W.F."/>
            <person name="Sood P."/>
        </authorList>
    </citation>
    <scope>NUCLEOTIDE SEQUENCE [LARGE SCALE GENOMIC DNA]</scope>
    <source>
        <strain evidence="6">WM001</strain>
    </source>
</reference>
<dbReference type="InterPro" id="IPR039361">
    <property type="entry name" value="Cyclin"/>
</dbReference>
<evidence type="ECO:0000256" key="4">
    <source>
        <dbReference type="RuleBase" id="RU000383"/>
    </source>
</evidence>
<sequence length="458" mass="53648">MHQNLSYSIQSPSTKSVLSSEASINIKFECEENLETLVFPSRSYFEKIDEYPANPKKSSSSFVSEFHQALISDYEPLEIEEDDLCPATSWRPSQLDYFSSLAERELEYMPNPYALENLQIEITSNMRVILMDWVIEVCSEFSLKRETCHLALNYIDRAISNIPKIKKCEFQLFGVAAMHIASKTEEIYPPKIDDWVRSADGGYTIKQIINTEKLILTAIGFKIFPSTLYNWVSWLMTQWDSFVDYHFGCVPYNRPKDFSNLPQSEKEMHQRLYEKRSIVFKEPNQRAYKRYRETMQIVDVSMLKTESIKYLPRVLSGGLLYLMISKYFYETNYSLLYYNGPDYDEQARNSHNDNLNMWFGDSKEFDDDCEELTESQHIEGATVVQELYSGFLAAALEIKNIEEIYQAVSFFHPFLELEIVYDLPTVCKTQSKARIESHYEEFLSYQTHNSHNLEFVSR</sequence>
<dbReference type="Gene3D" id="1.10.472.10">
    <property type="entry name" value="Cyclin-like"/>
    <property type="match status" value="1"/>
</dbReference>
<keyword evidence="7" id="KW-1185">Reference proteome</keyword>
<proteinExistence type="inferred from homology"/>
<evidence type="ECO:0000259" key="5">
    <source>
        <dbReference type="SMART" id="SM00385"/>
    </source>
</evidence>
<evidence type="ECO:0000256" key="1">
    <source>
        <dbReference type="ARBA" id="ARBA00022618"/>
    </source>
</evidence>
<dbReference type="InterPro" id="IPR006671">
    <property type="entry name" value="Cyclin_N"/>
</dbReference>
<dbReference type="OrthoDB" id="285353at2759"/>
<keyword evidence="1" id="KW-0132">Cell division</keyword>
<dbReference type="AlphaFoldDB" id="A0A1R2CBF6"/>
<dbReference type="Pfam" id="PF00134">
    <property type="entry name" value="Cyclin_N"/>
    <property type="match status" value="1"/>
</dbReference>
<name>A0A1R2CBF6_9CILI</name>
<dbReference type="PANTHER" id="PTHR10177">
    <property type="entry name" value="CYCLINS"/>
    <property type="match status" value="1"/>
</dbReference>
<comment type="similarity">
    <text evidence="4">Belongs to the cyclin family.</text>
</comment>
<evidence type="ECO:0000256" key="3">
    <source>
        <dbReference type="ARBA" id="ARBA00023306"/>
    </source>
</evidence>
<protein>
    <recommendedName>
        <fullName evidence="5">Cyclin-like domain-containing protein</fullName>
    </recommendedName>
</protein>
<comment type="caution">
    <text evidence="6">The sequence shown here is derived from an EMBL/GenBank/DDBJ whole genome shotgun (WGS) entry which is preliminary data.</text>
</comment>
<dbReference type="GO" id="GO:0051301">
    <property type="term" value="P:cell division"/>
    <property type="evidence" value="ECO:0007669"/>
    <property type="project" value="UniProtKB-KW"/>
</dbReference>
<dbReference type="EMBL" id="MPUH01000209">
    <property type="protein sequence ID" value="OMJ86339.1"/>
    <property type="molecule type" value="Genomic_DNA"/>
</dbReference>
<dbReference type="InterPro" id="IPR036915">
    <property type="entry name" value="Cyclin-like_sf"/>
</dbReference>
<keyword evidence="2 4" id="KW-0195">Cyclin</keyword>